<dbReference type="RefSeq" id="WP_201917250.1">
    <property type="nucleotide sequence ID" value="NZ_BAABAX010000023.1"/>
</dbReference>
<comment type="caution">
    <text evidence="1">The sequence shown here is derived from an EMBL/GenBank/DDBJ whole genome shotgun (WGS) entry which is preliminary data.</text>
</comment>
<dbReference type="Pfam" id="PF01809">
    <property type="entry name" value="YidD"/>
    <property type="match status" value="1"/>
</dbReference>
<reference evidence="1" key="1">
    <citation type="submission" date="2021-01" db="EMBL/GenBank/DDBJ databases">
        <authorList>
            <person name="Zhong Y.L."/>
        </authorList>
    </citation>
    <scope>NUCLEOTIDE SEQUENCE</scope>
    <source>
        <strain evidence="1">KCTC 23302</strain>
    </source>
</reference>
<gene>
    <name evidence="1" type="primary">yidD</name>
    <name evidence="1" type="ORF">JJQ60_04795</name>
</gene>
<dbReference type="AlphaFoldDB" id="A0A937D521"/>
<keyword evidence="2" id="KW-1185">Reference proteome</keyword>
<name>A0A937D521_9FLAO</name>
<dbReference type="NCBIfam" id="TIGR00278">
    <property type="entry name" value="membrane protein insertion efficiency factor YidD"/>
    <property type="match status" value="1"/>
</dbReference>
<protein>
    <submittedName>
        <fullName evidence="1">Membrane protein insertion efficiency factor YidD</fullName>
    </submittedName>
</protein>
<dbReference type="EMBL" id="JAERQJ010000002">
    <property type="protein sequence ID" value="MBL0682824.1"/>
    <property type="molecule type" value="Genomic_DNA"/>
</dbReference>
<organism evidence="1 2">
    <name type="scientific">Aquimarina mytili</name>
    <dbReference type="NCBI Taxonomy" id="874423"/>
    <lineage>
        <taxon>Bacteria</taxon>
        <taxon>Pseudomonadati</taxon>
        <taxon>Bacteroidota</taxon>
        <taxon>Flavobacteriia</taxon>
        <taxon>Flavobacteriales</taxon>
        <taxon>Flavobacteriaceae</taxon>
        <taxon>Aquimarina</taxon>
    </lineage>
</organism>
<accession>A0A937D521</accession>
<evidence type="ECO:0000313" key="1">
    <source>
        <dbReference type="EMBL" id="MBL0682824.1"/>
    </source>
</evidence>
<proteinExistence type="predicted"/>
<dbReference type="Proteomes" id="UP000651057">
    <property type="component" value="Unassembled WGS sequence"/>
</dbReference>
<sequence>MKWILVITIQLYWYLIPESKRRRCIFRKSCSIYVYEETLKKGLISGLSALRYRYQNCRSGFIVFEDPISDKKLMLLPNQQIIEEKEIAERLIRKN</sequence>
<evidence type="ECO:0000313" key="2">
    <source>
        <dbReference type="Proteomes" id="UP000651057"/>
    </source>
</evidence>
<dbReference type="SMART" id="SM01234">
    <property type="entry name" value="Haemolytic"/>
    <property type="match status" value="1"/>
</dbReference>
<dbReference type="InterPro" id="IPR002696">
    <property type="entry name" value="Membr_insert_effic_factor_YidD"/>
</dbReference>